<evidence type="ECO:0000313" key="8">
    <source>
        <dbReference type="Proteomes" id="UP000039865"/>
    </source>
</evidence>
<organism evidence="7 8">
    <name type="scientific">Stylonychia lemnae</name>
    <name type="common">Ciliate</name>
    <dbReference type="NCBI Taxonomy" id="5949"/>
    <lineage>
        <taxon>Eukaryota</taxon>
        <taxon>Sar</taxon>
        <taxon>Alveolata</taxon>
        <taxon>Ciliophora</taxon>
        <taxon>Intramacronucleata</taxon>
        <taxon>Spirotrichea</taxon>
        <taxon>Stichotrichia</taxon>
        <taxon>Sporadotrichida</taxon>
        <taxon>Oxytrichidae</taxon>
        <taxon>Stylonychinae</taxon>
        <taxon>Stylonychia</taxon>
    </lineage>
</organism>
<dbReference type="GO" id="GO:0006457">
    <property type="term" value="P:protein folding"/>
    <property type="evidence" value="ECO:0007669"/>
    <property type="project" value="InterPro"/>
</dbReference>
<dbReference type="OrthoDB" id="201635at2759"/>
<dbReference type="GO" id="GO:0051087">
    <property type="term" value="F:protein-folding chaperone binding"/>
    <property type="evidence" value="ECO:0007669"/>
    <property type="project" value="InterPro"/>
</dbReference>
<dbReference type="CDD" id="cd00446">
    <property type="entry name" value="GrpE"/>
    <property type="match status" value="1"/>
</dbReference>
<dbReference type="AlphaFoldDB" id="A0A078ALH4"/>
<dbReference type="PANTHER" id="PTHR21237:SF23">
    <property type="entry name" value="GRPE PROTEIN HOMOLOG, MITOCHONDRIAL"/>
    <property type="match status" value="1"/>
</dbReference>
<protein>
    <submittedName>
        <fullName evidence="7">Protein grpe</fullName>
    </submittedName>
</protein>
<dbReference type="GO" id="GO:0030150">
    <property type="term" value="P:protein import into mitochondrial matrix"/>
    <property type="evidence" value="ECO:0007669"/>
    <property type="project" value="TreeGrafter"/>
</dbReference>
<dbReference type="InterPro" id="IPR009012">
    <property type="entry name" value="GrpE_head"/>
</dbReference>
<gene>
    <name evidence="7" type="primary">Contig16196.g17256</name>
    <name evidence="7" type="ORF">STYLEM_12252</name>
</gene>
<dbReference type="Gene3D" id="2.30.22.10">
    <property type="entry name" value="Head domain of nucleotide exchange factor GrpE"/>
    <property type="match status" value="1"/>
</dbReference>
<dbReference type="FunFam" id="2.30.22.10:FF:000002">
    <property type="entry name" value="GrpE protein homolog"/>
    <property type="match status" value="1"/>
</dbReference>
<dbReference type="InterPro" id="IPR013805">
    <property type="entry name" value="GrpE_CC"/>
</dbReference>
<evidence type="ECO:0000256" key="1">
    <source>
        <dbReference type="ARBA" id="ARBA00004305"/>
    </source>
</evidence>
<dbReference type="Gene3D" id="3.90.20.20">
    <property type="match status" value="1"/>
</dbReference>
<evidence type="ECO:0000256" key="6">
    <source>
        <dbReference type="SAM" id="MobiDB-lite"/>
    </source>
</evidence>
<evidence type="ECO:0000256" key="3">
    <source>
        <dbReference type="ARBA" id="ARBA00023186"/>
    </source>
</evidence>
<evidence type="ECO:0000256" key="2">
    <source>
        <dbReference type="ARBA" id="ARBA00009054"/>
    </source>
</evidence>
<keyword evidence="5" id="KW-0175">Coiled coil</keyword>
<dbReference type="OMA" id="KNEKCNT"/>
<dbReference type="InParanoid" id="A0A078ALH4"/>
<feature type="region of interest" description="Disordered" evidence="6">
    <location>
        <begin position="64"/>
        <end position="133"/>
    </location>
</feature>
<feature type="compositionally biased region" description="Basic and acidic residues" evidence="6">
    <location>
        <begin position="67"/>
        <end position="101"/>
    </location>
</feature>
<evidence type="ECO:0000313" key="7">
    <source>
        <dbReference type="EMBL" id="CDW83210.1"/>
    </source>
</evidence>
<accession>A0A078ALH4</accession>
<dbReference type="InterPro" id="IPR000740">
    <property type="entry name" value="GrpE"/>
</dbReference>
<sequence>MENILQRRRLLTQLAYQTRRYFHEGRLVNINRLMQKQPLNLTQYMFLNGQSRNTTMLNVHSRAFTQKTEKQAEPAAAKKEETSSTAEQIKKEVREENKKAEAGSQQKQQDKSKKAQDDSSSSSSDEEAADKLSREDVKAIKKLISEQETEIETLKAQVKSFKEKLVYQLAENDNTIKRYQKEINQTKEFAITKFAKDLLDVRDNLQLASDHIKKLNLEEITDIKELKGHFEQQQKGMVMTSSVMDNTLKRFGVIQFDPKGEKFDPNLHEAVFTIPDPTKEANTVAEVMQSGWKIGDRVLRAAKVGIVKK</sequence>
<keyword evidence="3" id="KW-0143">Chaperone</keyword>
<dbReference type="FunCoup" id="A0A078ALH4">
    <property type="interactions" value="302"/>
</dbReference>
<feature type="compositionally biased region" description="Basic and acidic residues" evidence="6">
    <location>
        <begin position="108"/>
        <end position="117"/>
    </location>
</feature>
<comment type="similarity">
    <text evidence="2 4">Belongs to the GrpE family.</text>
</comment>
<dbReference type="Proteomes" id="UP000039865">
    <property type="component" value="Unassembled WGS sequence"/>
</dbReference>
<proteinExistence type="inferred from homology"/>
<dbReference type="SUPFAM" id="SSF58014">
    <property type="entry name" value="Coiled-coil domain of nucleotide exchange factor GrpE"/>
    <property type="match status" value="1"/>
</dbReference>
<dbReference type="HAMAP" id="MF_01151">
    <property type="entry name" value="GrpE"/>
    <property type="match status" value="1"/>
</dbReference>
<evidence type="ECO:0000256" key="4">
    <source>
        <dbReference type="RuleBase" id="RU004478"/>
    </source>
</evidence>
<comment type="subcellular location">
    <subcellularLocation>
        <location evidence="1">Mitochondrion matrix</location>
    </subcellularLocation>
</comment>
<name>A0A078ALH4_STYLE</name>
<dbReference type="GO" id="GO:0051082">
    <property type="term" value="F:unfolded protein binding"/>
    <property type="evidence" value="ECO:0007669"/>
    <property type="project" value="TreeGrafter"/>
</dbReference>
<dbReference type="GO" id="GO:0042803">
    <property type="term" value="F:protein homodimerization activity"/>
    <property type="evidence" value="ECO:0007669"/>
    <property type="project" value="InterPro"/>
</dbReference>
<dbReference type="PANTHER" id="PTHR21237">
    <property type="entry name" value="GRPE PROTEIN"/>
    <property type="match status" value="1"/>
</dbReference>
<feature type="coiled-coil region" evidence="5">
    <location>
        <begin position="137"/>
        <end position="164"/>
    </location>
</feature>
<dbReference type="GO" id="GO:0000774">
    <property type="term" value="F:adenyl-nucleotide exchange factor activity"/>
    <property type="evidence" value="ECO:0007669"/>
    <property type="project" value="InterPro"/>
</dbReference>
<dbReference type="SUPFAM" id="SSF51064">
    <property type="entry name" value="Head domain of nucleotide exchange factor GrpE"/>
    <property type="match status" value="1"/>
</dbReference>
<evidence type="ECO:0000256" key="5">
    <source>
        <dbReference type="SAM" id="Coils"/>
    </source>
</evidence>
<dbReference type="EMBL" id="CCKQ01011641">
    <property type="protein sequence ID" value="CDW83210.1"/>
    <property type="molecule type" value="Genomic_DNA"/>
</dbReference>
<keyword evidence="8" id="KW-1185">Reference proteome</keyword>
<dbReference type="GO" id="GO:0001405">
    <property type="term" value="C:PAM complex, Tim23 associated import motor"/>
    <property type="evidence" value="ECO:0007669"/>
    <property type="project" value="TreeGrafter"/>
</dbReference>
<dbReference type="PRINTS" id="PR00773">
    <property type="entry name" value="GRPEPROTEIN"/>
</dbReference>
<dbReference type="Pfam" id="PF01025">
    <property type="entry name" value="GrpE"/>
    <property type="match status" value="1"/>
</dbReference>
<reference evidence="7 8" key="1">
    <citation type="submission" date="2014-06" db="EMBL/GenBank/DDBJ databases">
        <authorList>
            <person name="Swart Estienne"/>
        </authorList>
    </citation>
    <scope>NUCLEOTIDE SEQUENCE [LARGE SCALE GENOMIC DNA]</scope>
    <source>
        <strain evidence="7 8">130c</strain>
    </source>
</reference>